<dbReference type="GO" id="GO:0008483">
    <property type="term" value="F:transaminase activity"/>
    <property type="evidence" value="ECO:0007669"/>
    <property type="project" value="UniProtKB-KW"/>
</dbReference>
<reference evidence="3 4" key="1">
    <citation type="submission" date="2020-05" db="EMBL/GenBank/DDBJ databases">
        <title>Aquincola sp. isolate from soil.</title>
        <authorList>
            <person name="Han J."/>
            <person name="Kim D.-U."/>
        </authorList>
    </citation>
    <scope>NUCLEOTIDE SEQUENCE [LARGE SCALE GENOMIC DNA]</scope>
    <source>
        <strain evidence="3 4">S2</strain>
    </source>
</reference>
<dbReference type="Gene3D" id="3.90.1150.10">
    <property type="entry name" value="Aspartate Aminotransferase, domain 1"/>
    <property type="match status" value="1"/>
</dbReference>
<dbReference type="PANTHER" id="PTHR43586">
    <property type="entry name" value="CYSTEINE DESULFURASE"/>
    <property type="match status" value="1"/>
</dbReference>
<dbReference type="InterPro" id="IPR015422">
    <property type="entry name" value="PyrdxlP-dep_Trfase_small"/>
</dbReference>
<evidence type="ECO:0000256" key="1">
    <source>
        <dbReference type="ARBA" id="ARBA00022898"/>
    </source>
</evidence>
<dbReference type="RefSeq" id="WP_173129108.1">
    <property type="nucleotide sequence ID" value="NZ_JABRWJ010000008.1"/>
</dbReference>
<dbReference type="InterPro" id="IPR000192">
    <property type="entry name" value="Aminotrans_V_dom"/>
</dbReference>
<dbReference type="SUPFAM" id="SSF53383">
    <property type="entry name" value="PLP-dependent transferases"/>
    <property type="match status" value="1"/>
</dbReference>
<dbReference type="EMBL" id="JABRWJ010000008">
    <property type="protein sequence ID" value="NRF70316.1"/>
    <property type="molecule type" value="Genomic_DNA"/>
</dbReference>
<feature type="domain" description="Aminotransferase class V" evidence="2">
    <location>
        <begin position="22"/>
        <end position="386"/>
    </location>
</feature>
<name>A0ABX2EP48_9BURK</name>
<evidence type="ECO:0000313" key="3">
    <source>
        <dbReference type="EMBL" id="NRF70316.1"/>
    </source>
</evidence>
<evidence type="ECO:0000313" key="4">
    <source>
        <dbReference type="Proteomes" id="UP000737171"/>
    </source>
</evidence>
<accession>A0ABX2EP48</accession>
<keyword evidence="3" id="KW-0032">Aminotransferase</keyword>
<dbReference type="Gene3D" id="3.40.640.10">
    <property type="entry name" value="Type I PLP-dependent aspartate aminotransferase-like (Major domain)"/>
    <property type="match status" value="1"/>
</dbReference>
<gene>
    <name evidence="3" type="ORF">HLB44_25225</name>
</gene>
<keyword evidence="1" id="KW-0663">Pyridoxal phosphate</keyword>
<keyword evidence="4" id="KW-1185">Reference proteome</keyword>
<keyword evidence="3" id="KW-0808">Transferase</keyword>
<dbReference type="InterPro" id="IPR015424">
    <property type="entry name" value="PyrdxlP-dep_Trfase"/>
</dbReference>
<protein>
    <submittedName>
        <fullName evidence="3">Aminotransferase class V-fold PLP-dependent enzyme</fullName>
    </submittedName>
</protein>
<evidence type="ECO:0000259" key="2">
    <source>
        <dbReference type="Pfam" id="PF00266"/>
    </source>
</evidence>
<comment type="caution">
    <text evidence="3">The sequence shown here is derived from an EMBL/GenBank/DDBJ whole genome shotgun (WGS) entry which is preliminary data.</text>
</comment>
<dbReference type="Pfam" id="PF00266">
    <property type="entry name" value="Aminotran_5"/>
    <property type="match status" value="1"/>
</dbReference>
<dbReference type="Proteomes" id="UP000737171">
    <property type="component" value="Unassembled WGS sequence"/>
</dbReference>
<dbReference type="InterPro" id="IPR015421">
    <property type="entry name" value="PyrdxlP-dep_Trfase_major"/>
</dbReference>
<organism evidence="3 4">
    <name type="scientific">Pseudaquabacterium terrae</name>
    <dbReference type="NCBI Taxonomy" id="2732868"/>
    <lineage>
        <taxon>Bacteria</taxon>
        <taxon>Pseudomonadati</taxon>
        <taxon>Pseudomonadota</taxon>
        <taxon>Betaproteobacteria</taxon>
        <taxon>Burkholderiales</taxon>
        <taxon>Sphaerotilaceae</taxon>
        <taxon>Pseudaquabacterium</taxon>
    </lineage>
</organism>
<sequence>MIGSAELQTLRAATPGLSDAVHLNHAGASLMPQAAHTAISDHLRLEARCGAMDAEAAVAPRLQALRDGAARLLNARPDEIALAGSGSAAFGAAFAALPPLRPGDRILVGRQEWGGNLATYERAAQRAGARVEAIPCRDDGSVDAQALTALIDERVKLVSLTWLPANGGLINDAAAIGRITRAAGVPYFIDAGQALGQLPIDVEALQCDILKSACRKHLRGPRGTALLYVRRGLLERLDPPWVDVLSAPWSPDGSPLRDDARRFETSEQPVALWLGLERSIELALAIGVERIAARIQSLASQLREALRRVPGVQLCDLGSGTQSGLVSFTVDGIDAMQVKASLAEQGIRVGANGVRYTPLDVRARGLDSIVRVSLSTLNDQQDIEQLLAATARLTSHV</sequence>
<dbReference type="PANTHER" id="PTHR43586:SF24">
    <property type="entry name" value="BLR4730 PROTEIN"/>
    <property type="match status" value="1"/>
</dbReference>
<proteinExistence type="predicted"/>